<keyword evidence="3" id="KW-0808">Transferase</keyword>
<dbReference type="KEGG" id="tng:GSTEN00037697G001"/>
<reference evidence="11" key="1">
    <citation type="journal article" date="2004" name="Nature">
        <title>Genome duplication in the teleost fish Tetraodon nigroviridis reveals the early vertebrate proto-karyotype.</title>
        <authorList>
            <person name="Jaillon O."/>
            <person name="Aury J.-M."/>
            <person name="Brunet F."/>
            <person name="Petit J.-L."/>
            <person name="Stange-Thomann N."/>
            <person name="Mauceli E."/>
            <person name="Bouneau L."/>
            <person name="Fischer C."/>
            <person name="Ozouf-Costaz C."/>
            <person name="Bernot A."/>
            <person name="Nicaud S."/>
            <person name="Jaffe D."/>
            <person name="Fisher S."/>
            <person name="Lutfalla G."/>
            <person name="Dossat C."/>
            <person name="Segurens B."/>
            <person name="Dasilva C."/>
            <person name="Salanoubat M."/>
            <person name="Levy M."/>
            <person name="Boudet N."/>
            <person name="Castellano S."/>
            <person name="Anthouard V."/>
            <person name="Jubin C."/>
            <person name="Castelli V."/>
            <person name="Katinka M."/>
            <person name="Vacherie B."/>
            <person name="Biemont C."/>
            <person name="Skalli Z."/>
            <person name="Cattolico L."/>
            <person name="Poulain J."/>
            <person name="De Berardinis V."/>
            <person name="Cruaud C."/>
            <person name="Duprat S."/>
            <person name="Brottier P."/>
            <person name="Coutanceau J.-P."/>
            <person name="Gouzy J."/>
            <person name="Parra G."/>
            <person name="Lardier G."/>
            <person name="Chapple C."/>
            <person name="McKernan K.J."/>
            <person name="McEwan P."/>
            <person name="Bosak S."/>
            <person name="Kellis M."/>
            <person name="Volff J.-N."/>
            <person name="Guigo R."/>
            <person name="Zody M.C."/>
            <person name="Mesirov J."/>
            <person name="Lindblad-Toh K."/>
            <person name="Birren B."/>
            <person name="Nusbaum C."/>
            <person name="Kahn D."/>
            <person name="Robinson-Rechavi M."/>
            <person name="Laudet V."/>
            <person name="Schachter V."/>
            <person name="Quetier F."/>
            <person name="Saurin W."/>
            <person name="Scarpelli C."/>
            <person name="Wincker P."/>
            <person name="Lander E.S."/>
            <person name="Weissenbach J."/>
            <person name="Roest Crollius H."/>
        </authorList>
    </citation>
    <scope>NUCLEOTIDE SEQUENCE [LARGE SCALE GENOMIC DNA]</scope>
</reference>
<proteinExistence type="inferred from homology"/>
<evidence type="ECO:0000256" key="7">
    <source>
        <dbReference type="ARBA" id="ARBA00047899"/>
    </source>
</evidence>
<feature type="region of interest" description="Disordered" evidence="9">
    <location>
        <begin position="38"/>
        <end position="73"/>
    </location>
</feature>
<protein>
    <submittedName>
        <fullName evidence="11">(spotted green pufferfish) hypothetical protein</fullName>
    </submittedName>
</protein>
<comment type="caution">
    <text evidence="11">The sequence shown here is derived from an EMBL/GenBank/DDBJ whole genome shotgun (WGS) entry which is preliminary data.</text>
</comment>
<dbReference type="InterPro" id="IPR000719">
    <property type="entry name" value="Prot_kinase_dom"/>
</dbReference>
<dbReference type="PROSITE" id="PS50011">
    <property type="entry name" value="PROTEIN_KINASE_DOM"/>
    <property type="match status" value="1"/>
</dbReference>
<dbReference type="InterPro" id="IPR050629">
    <property type="entry name" value="STE20/SPS1-PAK"/>
</dbReference>
<keyword evidence="6" id="KW-0067">ATP-binding</keyword>
<evidence type="ECO:0000256" key="8">
    <source>
        <dbReference type="ARBA" id="ARBA00048679"/>
    </source>
</evidence>
<name>Q4RBU8_TETNG</name>
<dbReference type="SUPFAM" id="SSF56112">
    <property type="entry name" value="Protein kinase-like (PK-like)"/>
    <property type="match status" value="2"/>
</dbReference>
<dbReference type="Gene3D" id="1.10.510.10">
    <property type="entry name" value="Transferase(Phosphotransferase) domain 1"/>
    <property type="match status" value="1"/>
</dbReference>
<dbReference type="PROSITE" id="PS00108">
    <property type="entry name" value="PROTEIN_KINASE_ST"/>
    <property type="match status" value="1"/>
</dbReference>
<accession>Q4RBU8</accession>
<dbReference type="Pfam" id="PF00069">
    <property type="entry name" value="Pkinase"/>
    <property type="match status" value="1"/>
</dbReference>
<gene>
    <name evidence="11" type="ORF">GSTENG00037697001</name>
</gene>
<feature type="region of interest" description="Disordered" evidence="9">
    <location>
        <begin position="123"/>
        <end position="142"/>
    </location>
</feature>
<organism evidence="11">
    <name type="scientific">Tetraodon nigroviridis</name>
    <name type="common">Spotted green pufferfish</name>
    <name type="synonym">Chelonodon nigroviridis</name>
    <dbReference type="NCBI Taxonomy" id="99883"/>
    <lineage>
        <taxon>Eukaryota</taxon>
        <taxon>Metazoa</taxon>
        <taxon>Chordata</taxon>
        <taxon>Craniata</taxon>
        <taxon>Vertebrata</taxon>
        <taxon>Euteleostomi</taxon>
        <taxon>Actinopterygii</taxon>
        <taxon>Neopterygii</taxon>
        <taxon>Teleostei</taxon>
        <taxon>Neoteleostei</taxon>
        <taxon>Acanthomorphata</taxon>
        <taxon>Eupercaria</taxon>
        <taxon>Tetraodontiformes</taxon>
        <taxon>Tetradontoidea</taxon>
        <taxon>Tetraodontidae</taxon>
        <taxon>Tetraodon</taxon>
    </lineage>
</organism>
<feature type="compositionally biased region" description="Basic and acidic residues" evidence="9">
    <location>
        <begin position="38"/>
        <end position="49"/>
    </location>
</feature>
<dbReference type="InterPro" id="IPR008271">
    <property type="entry name" value="Ser/Thr_kinase_AS"/>
</dbReference>
<sequence length="142" mass="15079">VHYQKIIHRDIKPSNLLLGGDGHVKIADFGVSNQFEGARRPAEQHRGDARLPGPRGSVGAPAGTSLGRWAAAGRPSVHPGYPSTRPLVVVHPFIRPPVASMHPPTHPSICVWCDRCHPSIEGAQTPGPASPHTPEAASHVCD</sequence>
<comment type="similarity">
    <text evidence="1">Belongs to the protein kinase superfamily. STE Ser/Thr protein kinase family. STE20 subfamily.</text>
</comment>
<keyword evidence="5" id="KW-0418">Kinase</keyword>
<evidence type="ECO:0000313" key="11">
    <source>
        <dbReference type="EMBL" id="CAG14135.1"/>
    </source>
</evidence>
<evidence type="ECO:0000259" key="10">
    <source>
        <dbReference type="PROSITE" id="PS50011"/>
    </source>
</evidence>
<dbReference type="EMBL" id="CAAE01020558">
    <property type="protein sequence ID" value="CAG14135.1"/>
    <property type="molecule type" value="Genomic_DNA"/>
</dbReference>
<keyword evidence="2" id="KW-0723">Serine/threonine-protein kinase</keyword>
<evidence type="ECO:0000256" key="6">
    <source>
        <dbReference type="ARBA" id="ARBA00022840"/>
    </source>
</evidence>
<dbReference type="OrthoDB" id="2914378at2759"/>
<feature type="non-terminal residue" evidence="11">
    <location>
        <position position="1"/>
    </location>
</feature>
<dbReference type="InterPro" id="IPR011009">
    <property type="entry name" value="Kinase-like_dom_sf"/>
</dbReference>
<dbReference type="PANTHER" id="PTHR48012:SF10">
    <property type="entry name" value="FI20177P1"/>
    <property type="match status" value="1"/>
</dbReference>
<evidence type="ECO:0000256" key="1">
    <source>
        <dbReference type="ARBA" id="ARBA00008874"/>
    </source>
</evidence>
<dbReference type="GO" id="GO:0004674">
    <property type="term" value="F:protein serine/threonine kinase activity"/>
    <property type="evidence" value="ECO:0007669"/>
    <property type="project" value="UniProtKB-KW"/>
</dbReference>
<reference evidence="11" key="2">
    <citation type="submission" date="2004-02" db="EMBL/GenBank/DDBJ databases">
        <authorList>
            <consortium name="Genoscope"/>
            <consortium name="Whitehead Institute Centre for Genome Research"/>
        </authorList>
    </citation>
    <scope>NUCLEOTIDE SEQUENCE</scope>
</reference>
<evidence type="ECO:0000256" key="2">
    <source>
        <dbReference type="ARBA" id="ARBA00022527"/>
    </source>
</evidence>
<dbReference type="AlphaFoldDB" id="Q4RBU8"/>
<keyword evidence="4" id="KW-0547">Nucleotide-binding</keyword>
<evidence type="ECO:0000256" key="4">
    <source>
        <dbReference type="ARBA" id="ARBA00022741"/>
    </source>
</evidence>
<comment type="catalytic activity">
    <reaction evidence="8">
        <text>L-seryl-[protein] + ATP = O-phospho-L-seryl-[protein] + ADP + H(+)</text>
        <dbReference type="Rhea" id="RHEA:17989"/>
        <dbReference type="Rhea" id="RHEA-COMP:9863"/>
        <dbReference type="Rhea" id="RHEA-COMP:11604"/>
        <dbReference type="ChEBI" id="CHEBI:15378"/>
        <dbReference type="ChEBI" id="CHEBI:29999"/>
        <dbReference type="ChEBI" id="CHEBI:30616"/>
        <dbReference type="ChEBI" id="CHEBI:83421"/>
        <dbReference type="ChEBI" id="CHEBI:456216"/>
        <dbReference type="EC" id="2.7.11.1"/>
    </reaction>
</comment>
<comment type="catalytic activity">
    <reaction evidence="7">
        <text>L-threonyl-[protein] + ATP = O-phospho-L-threonyl-[protein] + ADP + H(+)</text>
        <dbReference type="Rhea" id="RHEA:46608"/>
        <dbReference type="Rhea" id="RHEA-COMP:11060"/>
        <dbReference type="Rhea" id="RHEA-COMP:11605"/>
        <dbReference type="ChEBI" id="CHEBI:15378"/>
        <dbReference type="ChEBI" id="CHEBI:30013"/>
        <dbReference type="ChEBI" id="CHEBI:30616"/>
        <dbReference type="ChEBI" id="CHEBI:61977"/>
        <dbReference type="ChEBI" id="CHEBI:456216"/>
        <dbReference type="EC" id="2.7.11.1"/>
    </reaction>
</comment>
<evidence type="ECO:0000256" key="3">
    <source>
        <dbReference type="ARBA" id="ARBA00022679"/>
    </source>
</evidence>
<evidence type="ECO:0000256" key="9">
    <source>
        <dbReference type="SAM" id="MobiDB-lite"/>
    </source>
</evidence>
<dbReference type="PANTHER" id="PTHR48012">
    <property type="entry name" value="STERILE20-LIKE KINASE, ISOFORM B-RELATED"/>
    <property type="match status" value="1"/>
</dbReference>
<dbReference type="GO" id="GO:0005737">
    <property type="term" value="C:cytoplasm"/>
    <property type="evidence" value="ECO:0007669"/>
    <property type="project" value="TreeGrafter"/>
</dbReference>
<dbReference type="GO" id="GO:0005524">
    <property type="term" value="F:ATP binding"/>
    <property type="evidence" value="ECO:0007669"/>
    <property type="project" value="UniProtKB-KW"/>
</dbReference>
<evidence type="ECO:0000256" key="5">
    <source>
        <dbReference type="ARBA" id="ARBA00022777"/>
    </source>
</evidence>
<feature type="domain" description="Protein kinase" evidence="10">
    <location>
        <begin position="1"/>
        <end position="142"/>
    </location>
</feature>